<dbReference type="InterPro" id="IPR036322">
    <property type="entry name" value="WD40_repeat_dom_sf"/>
</dbReference>
<reference evidence="6 7" key="1">
    <citation type="journal article" date="2012" name="Nucleic Acids Res.">
        <title>Sequencing of the smallest Apicomplexan genome from the human pathogen Babesia microti.</title>
        <authorList>
            <person name="Cornillot E."/>
            <person name="Hadj-Kaddour K."/>
            <person name="Dassouli A."/>
            <person name="Noel B."/>
            <person name="Ranwez V."/>
            <person name="Vacherie B."/>
            <person name="Augagneur Y."/>
            <person name="Bres V."/>
            <person name="Duclos A."/>
            <person name="Randazzo S."/>
            <person name="Carcy B."/>
            <person name="Debierre-Grockiego F."/>
            <person name="Delbecq S."/>
            <person name="Moubri-Menage K."/>
            <person name="Shams-Eldin H."/>
            <person name="Usmani-Brown S."/>
            <person name="Bringaud F."/>
            <person name="Wincker P."/>
            <person name="Vivares C.P."/>
            <person name="Schwarz R.T."/>
            <person name="Schetters T.P."/>
            <person name="Krause P.J."/>
            <person name="Gorenflot A."/>
            <person name="Berry V."/>
            <person name="Barbe V."/>
            <person name="Ben Mamoun C."/>
        </authorList>
    </citation>
    <scope>NUCLEOTIDE SEQUENCE [LARGE SCALE GENOMIC DNA]</scope>
    <source>
        <strain evidence="6 7">RI</strain>
    </source>
</reference>
<evidence type="ECO:0000256" key="1">
    <source>
        <dbReference type="ARBA" id="ARBA00005672"/>
    </source>
</evidence>
<accession>I7J685</accession>
<dbReference type="PANTHER" id="PTHR14205">
    <property type="entry name" value="WD-REPEAT PROTEIN"/>
    <property type="match status" value="1"/>
</dbReference>
<evidence type="ECO:0000313" key="6">
    <source>
        <dbReference type="EMBL" id="CCF73572.1"/>
    </source>
</evidence>
<dbReference type="EMBL" id="FO082872">
    <property type="protein sequence ID" value="CCF73572.1"/>
    <property type="molecule type" value="Genomic_DNA"/>
</dbReference>
<dbReference type="RefSeq" id="XP_012648181.1">
    <property type="nucleotide sequence ID" value="XM_012792727.1"/>
</dbReference>
<keyword evidence="3" id="KW-0677">Repeat</keyword>
<dbReference type="InterPro" id="IPR015943">
    <property type="entry name" value="WD40/YVTN_repeat-like_dom_sf"/>
</dbReference>
<gene>
    <name evidence="6" type="ORF">BMR1_02g02070</name>
</gene>
<dbReference type="SUPFAM" id="SSF50978">
    <property type="entry name" value="WD40 repeat-like"/>
    <property type="match status" value="1"/>
</dbReference>
<protein>
    <submittedName>
        <fullName evidence="6">Protein tssc1 homolog</fullName>
    </submittedName>
</protein>
<dbReference type="GO" id="GO:0016567">
    <property type="term" value="P:protein ubiquitination"/>
    <property type="evidence" value="ECO:0007669"/>
    <property type="project" value="TreeGrafter"/>
</dbReference>
<name>I7J685_BABMR</name>
<proteinExistence type="inferred from homology"/>
<dbReference type="PANTHER" id="PTHR14205:SF15">
    <property type="entry name" value="EARP AND GARP COMPLEX-INTERACTING PROTEIN 1"/>
    <property type="match status" value="1"/>
</dbReference>
<dbReference type="InterPro" id="IPR040323">
    <property type="entry name" value="EIPR1"/>
</dbReference>
<evidence type="ECO:0000313" key="7">
    <source>
        <dbReference type="Proteomes" id="UP000002899"/>
    </source>
</evidence>
<feature type="domain" description="EIPR1-like beta-propeller" evidence="5">
    <location>
        <begin position="109"/>
        <end position="247"/>
    </location>
</feature>
<organism evidence="6 7">
    <name type="scientific">Babesia microti (strain RI)</name>
    <dbReference type="NCBI Taxonomy" id="1133968"/>
    <lineage>
        <taxon>Eukaryota</taxon>
        <taxon>Sar</taxon>
        <taxon>Alveolata</taxon>
        <taxon>Apicomplexa</taxon>
        <taxon>Aconoidasida</taxon>
        <taxon>Piroplasmida</taxon>
        <taxon>Babesiidae</taxon>
        <taxon>Babesia</taxon>
    </lineage>
</organism>
<feature type="repeat" description="WD" evidence="4">
    <location>
        <begin position="175"/>
        <end position="207"/>
    </location>
</feature>
<keyword evidence="2 4" id="KW-0853">WD repeat</keyword>
<dbReference type="KEGG" id="bmic:BMR1_02g02070"/>
<dbReference type="Pfam" id="PF23609">
    <property type="entry name" value="Beta-prop_EIPR1"/>
    <property type="match status" value="1"/>
</dbReference>
<dbReference type="InterPro" id="IPR001680">
    <property type="entry name" value="WD40_rpt"/>
</dbReference>
<dbReference type="Proteomes" id="UP000002899">
    <property type="component" value="Chromosome II"/>
</dbReference>
<evidence type="ECO:0000259" key="5">
    <source>
        <dbReference type="Pfam" id="PF23609"/>
    </source>
</evidence>
<dbReference type="InterPro" id="IPR059104">
    <property type="entry name" value="Beta-prop_EIPR1-like"/>
</dbReference>
<dbReference type="OrthoDB" id="196957at2759"/>
<dbReference type="InterPro" id="IPR019775">
    <property type="entry name" value="WD40_repeat_CS"/>
</dbReference>
<reference evidence="6 7" key="2">
    <citation type="journal article" date="2013" name="PLoS ONE">
        <title>Whole genome mapping and re-organization of the nuclear and mitochondrial genomes of Babesia microti isolates.</title>
        <authorList>
            <person name="Cornillot E."/>
            <person name="Dassouli A."/>
            <person name="Garg A."/>
            <person name="Pachikara N."/>
            <person name="Randazzo S."/>
            <person name="Depoix D."/>
            <person name="Carcy B."/>
            <person name="Delbecq S."/>
            <person name="Frutos R."/>
            <person name="Silva J.C."/>
            <person name="Sutton R."/>
            <person name="Krause P.J."/>
            <person name="Mamoun C.B."/>
        </authorList>
    </citation>
    <scope>NUCLEOTIDE SEQUENCE [LARGE SCALE GENOMIC DNA]</scope>
    <source>
        <strain evidence="6 7">RI</strain>
    </source>
</reference>
<dbReference type="PROSITE" id="PS50082">
    <property type="entry name" value="WD_REPEATS_2"/>
    <property type="match status" value="1"/>
</dbReference>
<dbReference type="GeneID" id="24424200"/>
<keyword evidence="7" id="KW-1185">Reference proteome</keyword>
<dbReference type="PROSITE" id="PS00678">
    <property type="entry name" value="WD_REPEATS_1"/>
    <property type="match status" value="1"/>
</dbReference>
<evidence type="ECO:0000256" key="3">
    <source>
        <dbReference type="ARBA" id="ARBA00022737"/>
    </source>
</evidence>
<dbReference type="Gene3D" id="2.130.10.10">
    <property type="entry name" value="YVTN repeat-like/Quinoprotein amine dehydrogenase"/>
    <property type="match status" value="1"/>
</dbReference>
<evidence type="ECO:0000256" key="4">
    <source>
        <dbReference type="PROSITE-ProRule" id="PRU00221"/>
    </source>
</evidence>
<comment type="similarity">
    <text evidence="1">Belongs to the WD repeat EIPR1 family.</text>
</comment>
<sequence>MLLRCGRICTYPNETLKHAFINASDFKISLLSFDKSLVEHICHPFNNLVDSVAYSNNLLIVGASKSSKGQLSIYKINLDGSSFDTINTFGETLGRPVRILPSKDNIIVLHSLGISIYNCISNNSYKKVNHISSTFNQIAISSHRPNTIATANQLVELLDLRNSSLFTGIKTGYCHRGNITYVDFNPNAENAIVTSGIDGHLAFWDIRKFERPLKIGKISDNWITSAIHNPFHDQLLIATDTSGCVKLITCEFEKISTTRVKSPVYNACWSCTDTWTYAFQDESYQSNGFQKVTVPRETKYNILLGDSIKTL</sequence>
<reference evidence="6 7" key="3">
    <citation type="journal article" date="2016" name="Sci. Rep.">
        <title>Genome-wide diversity and gene expression profiling of Babesia microti isolates identify polymorphic genes that mediate host-pathogen interactions.</title>
        <authorList>
            <person name="Silva J.C."/>
            <person name="Cornillot E."/>
            <person name="McCracken C."/>
            <person name="Usmani-Brown S."/>
            <person name="Dwivedi A."/>
            <person name="Ifeonu O.O."/>
            <person name="Crabtree J."/>
            <person name="Gotia H.T."/>
            <person name="Virji A.Z."/>
            <person name="Reynes C."/>
            <person name="Colinge J."/>
            <person name="Kumar V."/>
            <person name="Lawres L."/>
            <person name="Pazzi J.E."/>
            <person name="Pablo J.V."/>
            <person name="Hung C."/>
            <person name="Brancato J."/>
            <person name="Kumari P."/>
            <person name="Orvis J."/>
            <person name="Tretina K."/>
            <person name="Chibucos M."/>
            <person name="Ott S."/>
            <person name="Sadzewicz L."/>
            <person name="Sengamalay N."/>
            <person name="Shetty A.C."/>
            <person name="Su Q."/>
            <person name="Tallon L."/>
            <person name="Fraser C.M."/>
            <person name="Frutos R."/>
            <person name="Molina D.M."/>
            <person name="Krause P.J."/>
            <person name="Ben Mamoun C."/>
        </authorList>
    </citation>
    <scope>NUCLEOTIDE SEQUENCE [LARGE SCALE GENOMIC DNA]</scope>
    <source>
        <strain evidence="6 7">RI</strain>
    </source>
</reference>
<dbReference type="VEuPathDB" id="PiroplasmaDB:BMR1_02g02070"/>
<evidence type="ECO:0000256" key="2">
    <source>
        <dbReference type="ARBA" id="ARBA00022574"/>
    </source>
</evidence>
<dbReference type="AlphaFoldDB" id="I7J685"/>
<dbReference type="SMART" id="SM00320">
    <property type="entry name" value="WD40"/>
    <property type="match status" value="2"/>
</dbReference>